<proteinExistence type="predicted"/>
<evidence type="ECO:0000256" key="1">
    <source>
        <dbReference type="SAM" id="Coils"/>
    </source>
</evidence>
<organism evidence="2 3">
    <name type="scientific">Morganella psychrotolerans</name>
    <dbReference type="NCBI Taxonomy" id="368603"/>
    <lineage>
        <taxon>Bacteria</taxon>
        <taxon>Pseudomonadati</taxon>
        <taxon>Pseudomonadota</taxon>
        <taxon>Gammaproteobacteria</taxon>
        <taxon>Enterobacterales</taxon>
        <taxon>Morganellaceae</taxon>
        <taxon>Morganella</taxon>
    </lineage>
</organism>
<evidence type="ECO:0008006" key="4">
    <source>
        <dbReference type="Google" id="ProtNLM"/>
    </source>
</evidence>
<dbReference type="AlphaFoldDB" id="A0A1B8H9Y4"/>
<dbReference type="STRING" id="368603.AYY16_12475"/>
<protein>
    <recommendedName>
        <fullName evidence="4">Addiction module toxin RelE</fullName>
    </recommendedName>
</protein>
<feature type="coiled-coil region" evidence="1">
    <location>
        <begin position="86"/>
        <end position="113"/>
    </location>
</feature>
<dbReference type="EMBL" id="LZEX01000023">
    <property type="protein sequence ID" value="OBU05872.1"/>
    <property type="molecule type" value="Genomic_DNA"/>
</dbReference>
<comment type="caution">
    <text evidence="2">The sequence shown here is derived from an EMBL/GenBank/DDBJ whole genome shotgun (WGS) entry which is preliminary data.</text>
</comment>
<accession>A0A1B8H9Y4</accession>
<dbReference type="Proteomes" id="UP000092247">
    <property type="component" value="Unassembled WGS sequence"/>
</dbReference>
<reference evidence="2 3" key="1">
    <citation type="submission" date="2016-06" db="EMBL/GenBank/DDBJ databases">
        <authorList>
            <person name="Kjaerup R.B."/>
            <person name="Dalgaard T.S."/>
            <person name="Juul-Madsen H.R."/>
        </authorList>
    </citation>
    <scope>NUCLEOTIDE SEQUENCE [LARGE SCALE GENOMIC DNA]</scope>
    <source>
        <strain evidence="2 3">GCSL-Mp3</strain>
    </source>
</reference>
<sequence length="117" mass="13614">MWSIITRVHFDNWFEIQPNAVQEEILAILCILREDGPHLGRPLVDTLTGSCYCNIKELRIQVSGHPVRICFAFDPIRRAVILCAGNKKGQNEKRFYKKLIKEAETEYKAHLEETCQR</sequence>
<dbReference type="InterPro" id="IPR009241">
    <property type="entry name" value="HigB-like"/>
</dbReference>
<gene>
    <name evidence="2" type="ORF">AYY17_05900</name>
</gene>
<keyword evidence="1" id="KW-0175">Coiled coil</keyword>
<dbReference type="Pfam" id="PF05973">
    <property type="entry name" value="Gp49"/>
    <property type="match status" value="1"/>
</dbReference>
<dbReference type="RefSeq" id="WP_067424469.1">
    <property type="nucleotide sequence ID" value="NZ_LZEX01000023.1"/>
</dbReference>
<evidence type="ECO:0000313" key="2">
    <source>
        <dbReference type="EMBL" id="OBU05872.1"/>
    </source>
</evidence>
<name>A0A1B8H9Y4_9GAMM</name>
<evidence type="ECO:0000313" key="3">
    <source>
        <dbReference type="Proteomes" id="UP000092247"/>
    </source>
</evidence>